<evidence type="ECO:0000256" key="1">
    <source>
        <dbReference type="SAM" id="Phobius"/>
    </source>
</evidence>
<dbReference type="Gene3D" id="1.20.1070.10">
    <property type="entry name" value="Rhodopsin 7-helix transmembrane proteins"/>
    <property type="match status" value="1"/>
</dbReference>
<dbReference type="SUPFAM" id="SSF81321">
    <property type="entry name" value="Family A G protein-coupled receptor-like"/>
    <property type="match status" value="1"/>
</dbReference>
<protein>
    <recommendedName>
        <fullName evidence="4">G-protein coupled receptors family 1 profile domain-containing protein</fullName>
    </recommendedName>
</protein>
<reference evidence="2 3" key="1">
    <citation type="submission" date="2015-01" db="EMBL/GenBank/DDBJ databases">
        <title>Evolution of Trichinella species and genotypes.</title>
        <authorList>
            <person name="Korhonen P.K."/>
            <person name="Edoardo P."/>
            <person name="Giuseppe L.R."/>
            <person name="Gasser R.B."/>
        </authorList>
    </citation>
    <scope>NUCLEOTIDE SEQUENCE [LARGE SCALE GENOMIC DNA]</scope>
    <source>
        <strain evidence="2">ISS1029</strain>
    </source>
</reference>
<evidence type="ECO:0000313" key="2">
    <source>
        <dbReference type="EMBL" id="KRZ05486.1"/>
    </source>
</evidence>
<proteinExistence type="predicted"/>
<keyword evidence="1" id="KW-0812">Transmembrane</keyword>
<dbReference type="Proteomes" id="UP000055024">
    <property type="component" value="Unassembled WGS sequence"/>
</dbReference>
<sequence>MFCSNFSASGENDFACNLENILLGICFSLCGLTSLILNSLLIYLISTLKVKQVNVLLIAERTQLTNLQCAWCVFAVLGAGNVVSSVANCSSEFRQLHSIYANDSGNGDSLVSVGRCYLQSPHVVLLIVGHDWTAYVMLAMSVERMASFCGVHGRSPKPTPTAVRRALVAIAVLGFFKLCVALADSFSQHNKLVPKLCNFKSIFSEPIYHMLLLSYLVMLYSTAAVFLVTCCLRRQRRHWPASELLTMRLNRERSLTKSLAITLAFVVLFQALPWTLLYARLPTARWFRDFAIVARHLICAIIPIIYLYNHPDIRKQLYEKIPLCGRLFKKQKRTNSVVYIGR</sequence>
<dbReference type="CDD" id="cd00637">
    <property type="entry name" value="7tm_classA_rhodopsin-like"/>
    <property type="match status" value="1"/>
</dbReference>
<feature type="transmembrane region" description="Helical" evidence="1">
    <location>
        <begin position="207"/>
        <end position="232"/>
    </location>
</feature>
<feature type="transmembrane region" description="Helical" evidence="1">
    <location>
        <begin position="166"/>
        <end position="187"/>
    </location>
</feature>
<accession>A0A0V1H4G1</accession>
<feature type="transmembrane region" description="Helical" evidence="1">
    <location>
        <begin position="258"/>
        <end position="278"/>
    </location>
</feature>
<name>A0A0V1H4G1_9BILA</name>
<keyword evidence="3" id="KW-1185">Reference proteome</keyword>
<evidence type="ECO:0008006" key="4">
    <source>
        <dbReference type="Google" id="ProtNLM"/>
    </source>
</evidence>
<dbReference type="EMBL" id="JYDP01000138">
    <property type="protein sequence ID" value="KRZ05486.1"/>
    <property type="molecule type" value="Genomic_DNA"/>
</dbReference>
<feature type="transmembrane region" description="Helical" evidence="1">
    <location>
        <begin position="21"/>
        <end position="45"/>
    </location>
</feature>
<dbReference type="OrthoDB" id="5917504at2759"/>
<keyword evidence="1" id="KW-1133">Transmembrane helix</keyword>
<evidence type="ECO:0000313" key="3">
    <source>
        <dbReference type="Proteomes" id="UP000055024"/>
    </source>
</evidence>
<dbReference type="AlphaFoldDB" id="A0A0V1H4G1"/>
<feature type="transmembrane region" description="Helical" evidence="1">
    <location>
        <begin position="290"/>
        <end position="308"/>
    </location>
</feature>
<gene>
    <name evidence="2" type="ORF">T11_15537</name>
</gene>
<organism evidence="2 3">
    <name type="scientific">Trichinella zimbabwensis</name>
    <dbReference type="NCBI Taxonomy" id="268475"/>
    <lineage>
        <taxon>Eukaryota</taxon>
        <taxon>Metazoa</taxon>
        <taxon>Ecdysozoa</taxon>
        <taxon>Nematoda</taxon>
        <taxon>Enoplea</taxon>
        <taxon>Dorylaimia</taxon>
        <taxon>Trichinellida</taxon>
        <taxon>Trichinellidae</taxon>
        <taxon>Trichinella</taxon>
    </lineage>
</organism>
<keyword evidence="1" id="KW-0472">Membrane</keyword>
<comment type="caution">
    <text evidence="2">The sequence shown here is derived from an EMBL/GenBank/DDBJ whole genome shotgun (WGS) entry which is preliminary data.</text>
</comment>